<dbReference type="OrthoDB" id="9804723at2"/>
<dbReference type="GO" id="GO:0018786">
    <property type="term" value="F:haloalkane dehalogenase activity"/>
    <property type="evidence" value="ECO:0007669"/>
    <property type="project" value="UniProtKB-EC"/>
</dbReference>
<feature type="domain" description="AB hydrolase-1" evidence="1">
    <location>
        <begin position="48"/>
        <end position="170"/>
    </location>
</feature>
<evidence type="ECO:0000313" key="2">
    <source>
        <dbReference type="EMBL" id="KCZ96807.1"/>
    </source>
</evidence>
<dbReference type="InterPro" id="IPR000073">
    <property type="entry name" value="AB_hydrolase_1"/>
</dbReference>
<evidence type="ECO:0000313" key="3">
    <source>
        <dbReference type="Proteomes" id="UP000027100"/>
    </source>
</evidence>
<dbReference type="PANTHER" id="PTHR43798:SF24">
    <property type="entry name" value="CIS-3-ALKYL-4-ALKYLOXETAN-2-ONE DECARBOXYLASE"/>
    <property type="match status" value="1"/>
</dbReference>
<comment type="caution">
    <text evidence="2">The sequence shown here is derived from an EMBL/GenBank/DDBJ whole genome shotgun (WGS) entry which is preliminary data.</text>
</comment>
<proteinExistence type="predicted"/>
<dbReference type="InterPro" id="IPR029058">
    <property type="entry name" value="AB_hydrolase_fold"/>
</dbReference>
<dbReference type="PANTHER" id="PTHR43798">
    <property type="entry name" value="MONOACYLGLYCEROL LIPASE"/>
    <property type="match status" value="1"/>
</dbReference>
<dbReference type="GO" id="GO:0016020">
    <property type="term" value="C:membrane"/>
    <property type="evidence" value="ECO:0007669"/>
    <property type="project" value="TreeGrafter"/>
</dbReference>
<sequence length="332" mass="36422">MKVLRTPDARFENLAGYAFAPHYLEVKAADGTPLRMHYLDEGPREGEIILCLHGQPSWSYLYRKMIPLLTAAGYRVLAPDLIGFGKSDKPGAIEDYSYSGHVGWLEQWMLALDLKDMTLVCQDWGGLLGLRLAGMHPDRFARLVVANTGMPDSKQVAPQFSEMLGMLYPQVPVPSAKDVGDAFRSGAPGAFLFWVKYAAEAPDFSIRDVFGLLSDISDDEILDGYEAPFPDDTYIAGARRFPSLVPLLPGAAEERAKNDAAWAVLEKFEKPVLTAFADDDPVTKGGEAAFQTRIPGAKGQSHVTISGGGHFLQEHRPEAFSEAIITFMRANP</sequence>
<dbReference type="STRING" id="1280954.HPO_18188"/>
<dbReference type="SUPFAM" id="SSF53474">
    <property type="entry name" value="alpha/beta-Hydrolases"/>
    <property type="match status" value="1"/>
</dbReference>
<dbReference type="PRINTS" id="PR00412">
    <property type="entry name" value="EPOXHYDRLASE"/>
</dbReference>
<dbReference type="EMBL" id="ARYM01000033">
    <property type="protein sequence ID" value="KCZ96807.1"/>
    <property type="molecule type" value="Genomic_DNA"/>
</dbReference>
<gene>
    <name evidence="2" type="ORF">HPO_18188</name>
</gene>
<dbReference type="RefSeq" id="WP_035602160.1">
    <property type="nucleotide sequence ID" value="NZ_ARYM01000033.1"/>
</dbReference>
<dbReference type="InterPro" id="IPR050266">
    <property type="entry name" value="AB_hydrolase_sf"/>
</dbReference>
<organism evidence="2 3">
    <name type="scientific">Hyphomonas polymorpha PS728</name>
    <dbReference type="NCBI Taxonomy" id="1280954"/>
    <lineage>
        <taxon>Bacteria</taxon>
        <taxon>Pseudomonadati</taxon>
        <taxon>Pseudomonadota</taxon>
        <taxon>Alphaproteobacteria</taxon>
        <taxon>Hyphomonadales</taxon>
        <taxon>Hyphomonadaceae</taxon>
        <taxon>Hyphomonas</taxon>
    </lineage>
</organism>
<name>A0A062VFP1_9PROT</name>
<accession>A0A062VFP1</accession>
<dbReference type="eggNOG" id="COG2267">
    <property type="taxonomic scope" value="Bacteria"/>
</dbReference>
<keyword evidence="2" id="KW-0378">Hydrolase</keyword>
<protein>
    <submittedName>
        <fullName evidence="2">Haloalkane dehalogenase</fullName>
        <ecNumber evidence="2">3.8.1.5</ecNumber>
    </submittedName>
</protein>
<dbReference type="EC" id="3.8.1.5" evidence="2"/>
<keyword evidence="3" id="KW-1185">Reference proteome</keyword>
<evidence type="ECO:0000259" key="1">
    <source>
        <dbReference type="Pfam" id="PF00561"/>
    </source>
</evidence>
<dbReference type="PRINTS" id="PR00111">
    <property type="entry name" value="ABHYDROLASE"/>
</dbReference>
<dbReference type="Proteomes" id="UP000027100">
    <property type="component" value="Unassembled WGS sequence"/>
</dbReference>
<dbReference type="Gene3D" id="3.40.50.1820">
    <property type="entry name" value="alpha/beta hydrolase"/>
    <property type="match status" value="1"/>
</dbReference>
<dbReference type="NCBIfam" id="NF002043">
    <property type="entry name" value="PRK00870.1"/>
    <property type="match status" value="1"/>
</dbReference>
<reference evidence="2 3" key="1">
    <citation type="journal article" date="2014" name="Antonie Van Leeuwenhoek">
        <title>Hyphomonas beringensis sp. nov. and Hyphomonas chukchiensis sp. nov., isolated from surface seawater of the Bering Sea and Chukchi Sea.</title>
        <authorList>
            <person name="Li C."/>
            <person name="Lai Q."/>
            <person name="Li G."/>
            <person name="Dong C."/>
            <person name="Wang J."/>
            <person name="Liao Y."/>
            <person name="Shao Z."/>
        </authorList>
    </citation>
    <scope>NUCLEOTIDE SEQUENCE [LARGE SCALE GENOMIC DNA]</scope>
    <source>
        <strain evidence="2 3">PS728</strain>
    </source>
</reference>
<dbReference type="AlphaFoldDB" id="A0A062VFP1"/>
<dbReference type="InterPro" id="IPR000639">
    <property type="entry name" value="Epox_hydrolase-like"/>
</dbReference>
<dbReference type="Pfam" id="PF00561">
    <property type="entry name" value="Abhydrolase_1"/>
    <property type="match status" value="1"/>
</dbReference>
<dbReference type="PATRIC" id="fig|1280954.3.peg.3662"/>